<organism evidence="2">
    <name type="scientific">Tanacetum cinerariifolium</name>
    <name type="common">Dalmatian daisy</name>
    <name type="synonym">Chrysanthemum cinerariifolium</name>
    <dbReference type="NCBI Taxonomy" id="118510"/>
    <lineage>
        <taxon>Eukaryota</taxon>
        <taxon>Viridiplantae</taxon>
        <taxon>Streptophyta</taxon>
        <taxon>Embryophyta</taxon>
        <taxon>Tracheophyta</taxon>
        <taxon>Spermatophyta</taxon>
        <taxon>Magnoliopsida</taxon>
        <taxon>eudicotyledons</taxon>
        <taxon>Gunneridae</taxon>
        <taxon>Pentapetalae</taxon>
        <taxon>asterids</taxon>
        <taxon>campanulids</taxon>
        <taxon>Asterales</taxon>
        <taxon>Asteraceae</taxon>
        <taxon>Asteroideae</taxon>
        <taxon>Anthemideae</taxon>
        <taxon>Anthemidinae</taxon>
        <taxon>Tanacetum</taxon>
    </lineage>
</organism>
<accession>A0A699UM78</accession>
<dbReference type="AlphaFoldDB" id="A0A699UM78"/>
<sequence>MEKHFGDDAPIKGRSMEIGEEVGVKRSTELGSNDTKEMVNVLSSMEA</sequence>
<proteinExistence type="predicted"/>
<comment type="caution">
    <text evidence="2">The sequence shown here is derived from an EMBL/GenBank/DDBJ whole genome shotgun (WGS) entry which is preliminary data.</text>
</comment>
<name>A0A699UM78_TANCI</name>
<feature type="non-terminal residue" evidence="2">
    <location>
        <position position="47"/>
    </location>
</feature>
<reference evidence="2" key="1">
    <citation type="journal article" date="2019" name="Sci. Rep.">
        <title>Draft genome of Tanacetum cinerariifolium, the natural source of mosquito coil.</title>
        <authorList>
            <person name="Yamashiro T."/>
            <person name="Shiraishi A."/>
            <person name="Satake H."/>
            <person name="Nakayama K."/>
        </authorList>
    </citation>
    <scope>NUCLEOTIDE SEQUENCE</scope>
</reference>
<gene>
    <name evidence="2" type="ORF">Tci_896231</name>
</gene>
<evidence type="ECO:0000313" key="2">
    <source>
        <dbReference type="EMBL" id="GFD24262.1"/>
    </source>
</evidence>
<protein>
    <submittedName>
        <fullName evidence="2">Uncharacterized protein</fullName>
    </submittedName>
</protein>
<dbReference type="EMBL" id="BKCJ011351085">
    <property type="protein sequence ID" value="GFD24262.1"/>
    <property type="molecule type" value="Genomic_DNA"/>
</dbReference>
<evidence type="ECO:0000256" key="1">
    <source>
        <dbReference type="SAM" id="MobiDB-lite"/>
    </source>
</evidence>
<feature type="region of interest" description="Disordered" evidence="1">
    <location>
        <begin position="1"/>
        <end position="20"/>
    </location>
</feature>